<reference evidence="2" key="1">
    <citation type="journal article" date="2019" name="Int. J. Syst. Evol. Microbiol.">
        <title>The Global Catalogue of Microorganisms (GCM) 10K type strain sequencing project: providing services to taxonomists for standard genome sequencing and annotation.</title>
        <authorList>
            <consortium name="The Broad Institute Genomics Platform"/>
            <consortium name="The Broad Institute Genome Sequencing Center for Infectious Disease"/>
            <person name="Wu L."/>
            <person name="Ma J."/>
        </authorList>
    </citation>
    <scope>NUCLEOTIDE SEQUENCE [LARGE SCALE GENOMIC DNA]</scope>
    <source>
        <strain evidence="2">CGMCC 1.15353</strain>
    </source>
</reference>
<accession>A0ABQ1QIK4</accession>
<name>A0ABQ1QIK4_9BACI</name>
<evidence type="ECO:0000313" key="1">
    <source>
        <dbReference type="EMBL" id="GGD28962.1"/>
    </source>
</evidence>
<organism evidence="1 2">
    <name type="scientific">Pontibacillus salipaludis</name>
    <dbReference type="NCBI Taxonomy" id="1697394"/>
    <lineage>
        <taxon>Bacteria</taxon>
        <taxon>Bacillati</taxon>
        <taxon>Bacillota</taxon>
        <taxon>Bacilli</taxon>
        <taxon>Bacillales</taxon>
        <taxon>Bacillaceae</taxon>
        <taxon>Pontibacillus</taxon>
    </lineage>
</organism>
<evidence type="ECO:0000313" key="2">
    <source>
        <dbReference type="Proteomes" id="UP000642571"/>
    </source>
</evidence>
<dbReference type="Proteomes" id="UP000642571">
    <property type="component" value="Unassembled WGS sequence"/>
</dbReference>
<protein>
    <submittedName>
        <fullName evidence="1">Uncharacterized protein</fullName>
    </submittedName>
</protein>
<comment type="caution">
    <text evidence="1">The sequence shown here is derived from an EMBL/GenBank/DDBJ whole genome shotgun (WGS) entry which is preliminary data.</text>
</comment>
<sequence length="59" mass="6831">MLTDKHPEGGLSYVSLMLFPLHVTKIRLPERVPHRASRAKGYSISRRCQPRIRHGFYLG</sequence>
<proteinExistence type="predicted"/>
<gene>
    <name evidence="1" type="ORF">GCM10011389_40680</name>
</gene>
<dbReference type="EMBL" id="BMIN01000029">
    <property type="protein sequence ID" value="GGD28962.1"/>
    <property type="molecule type" value="Genomic_DNA"/>
</dbReference>
<keyword evidence="2" id="KW-1185">Reference proteome</keyword>